<comment type="caution">
    <text evidence="5">The sequence shown here is derived from an EMBL/GenBank/DDBJ whole genome shotgun (WGS) entry which is preliminary data.</text>
</comment>
<dbReference type="AlphaFoldDB" id="A0A1Q5T4Q7"/>
<dbReference type="EMBL" id="MNBE01000706">
    <property type="protein sequence ID" value="OKO95211.1"/>
    <property type="molecule type" value="Genomic_DNA"/>
</dbReference>
<dbReference type="STRING" id="1316194.A0A1Q5T4Q7"/>
<evidence type="ECO:0000259" key="4">
    <source>
        <dbReference type="Pfam" id="PF13193"/>
    </source>
</evidence>
<sequence>MSIHYSATWTAIPDNLSISQLMQHGVENTHPEKVIYEEAITGKTATYGLFHRQIRQTAFTLRQTLALRPGDIVSISASSCIDYILTAHAVWWAGGIVSPINNTLHVDEINHALDLIKPRIFIVDETLYGKIPAIKEGSHHARQPNKMEIFTIGSKDRSATLARIVPAVAKMLAESPVVCKYKYPKLEYFSCSAAPLHEETAAKLRKAFPGAALCQNRGYKDNPQETAKTISEDGWLHTGDLGYLDEKGYFHIYDRLKEMIKYKGFQVAPSELENIIIQHPLVHEVAVVGIWSPKEETEIPRAFVSLKEDHGRDAVSVAKEIADLVASKVSNYKKLRGGVLIIDALPRNHTGKLLKKKLKDYEAISQCGQNQLASKL</sequence>
<dbReference type="Pfam" id="PF13193">
    <property type="entry name" value="AMP-binding_C"/>
    <property type="match status" value="1"/>
</dbReference>
<dbReference type="InterPro" id="IPR025110">
    <property type="entry name" value="AMP-bd_C"/>
</dbReference>
<dbReference type="GO" id="GO:0016405">
    <property type="term" value="F:CoA-ligase activity"/>
    <property type="evidence" value="ECO:0007669"/>
    <property type="project" value="TreeGrafter"/>
</dbReference>
<evidence type="ECO:0000256" key="1">
    <source>
        <dbReference type="ARBA" id="ARBA00006432"/>
    </source>
</evidence>
<dbReference type="Gene3D" id="3.40.50.12780">
    <property type="entry name" value="N-terminal domain of ligase-like"/>
    <property type="match status" value="2"/>
</dbReference>
<dbReference type="InterPro" id="IPR042099">
    <property type="entry name" value="ANL_N_sf"/>
</dbReference>
<evidence type="ECO:0000256" key="2">
    <source>
        <dbReference type="ARBA" id="ARBA00022598"/>
    </source>
</evidence>
<name>A0A1Q5T4Q7_9EURO</name>
<dbReference type="InterPro" id="IPR045851">
    <property type="entry name" value="AMP-bd_C_sf"/>
</dbReference>
<dbReference type="Gene3D" id="3.30.300.30">
    <property type="match status" value="1"/>
</dbReference>
<dbReference type="Pfam" id="PF00501">
    <property type="entry name" value="AMP-binding"/>
    <property type="match status" value="1"/>
</dbReference>
<dbReference type="PANTHER" id="PTHR24096">
    <property type="entry name" value="LONG-CHAIN-FATTY-ACID--COA LIGASE"/>
    <property type="match status" value="1"/>
</dbReference>
<dbReference type="Gene3D" id="3.40.50.980">
    <property type="match status" value="1"/>
</dbReference>
<evidence type="ECO:0000259" key="3">
    <source>
        <dbReference type="Pfam" id="PF00501"/>
    </source>
</evidence>
<reference evidence="5 6" key="1">
    <citation type="submission" date="2016-10" db="EMBL/GenBank/DDBJ databases">
        <title>Genome sequence of the ascomycete fungus Penicillium subrubescens.</title>
        <authorList>
            <person name="De Vries R.P."/>
            <person name="Peng M."/>
            <person name="Dilokpimol A."/>
            <person name="Hilden K."/>
            <person name="Makela M.R."/>
            <person name="Grigoriev I."/>
            <person name="Riley R."/>
            <person name="Granchi Z."/>
        </authorList>
    </citation>
    <scope>NUCLEOTIDE SEQUENCE [LARGE SCALE GENOMIC DNA]</scope>
    <source>
        <strain evidence="5 6">CBS 132785</strain>
    </source>
</reference>
<dbReference type="Proteomes" id="UP000186955">
    <property type="component" value="Unassembled WGS sequence"/>
</dbReference>
<organism evidence="5 6">
    <name type="scientific">Penicillium subrubescens</name>
    <dbReference type="NCBI Taxonomy" id="1316194"/>
    <lineage>
        <taxon>Eukaryota</taxon>
        <taxon>Fungi</taxon>
        <taxon>Dikarya</taxon>
        <taxon>Ascomycota</taxon>
        <taxon>Pezizomycotina</taxon>
        <taxon>Eurotiomycetes</taxon>
        <taxon>Eurotiomycetidae</taxon>
        <taxon>Eurotiales</taxon>
        <taxon>Aspergillaceae</taxon>
        <taxon>Penicillium</taxon>
    </lineage>
</organism>
<accession>A0A1Q5T4Q7</accession>
<dbReference type="InterPro" id="IPR000873">
    <property type="entry name" value="AMP-dep_synth/lig_dom"/>
</dbReference>
<dbReference type="PANTHER" id="PTHR24096:SF149">
    <property type="entry name" value="AMP-BINDING DOMAIN-CONTAINING PROTEIN-RELATED"/>
    <property type="match status" value="1"/>
</dbReference>
<keyword evidence="2" id="KW-0436">Ligase</keyword>
<feature type="domain" description="AMP-dependent synthetase/ligase" evidence="3">
    <location>
        <begin position="28"/>
        <end position="127"/>
    </location>
</feature>
<evidence type="ECO:0000313" key="5">
    <source>
        <dbReference type="EMBL" id="OKO95211.1"/>
    </source>
</evidence>
<proteinExistence type="inferred from homology"/>
<protein>
    <submittedName>
        <fullName evidence="5">Uncharacterized protein</fullName>
    </submittedName>
</protein>
<feature type="domain" description="AMP-binding enzyme C-terminal" evidence="4">
    <location>
        <begin position="271"/>
        <end position="352"/>
    </location>
</feature>
<gene>
    <name evidence="5" type="ORF">PENSUB_11290</name>
</gene>
<keyword evidence="6" id="KW-1185">Reference proteome</keyword>
<dbReference type="SUPFAM" id="SSF56801">
    <property type="entry name" value="Acetyl-CoA synthetase-like"/>
    <property type="match status" value="1"/>
</dbReference>
<comment type="similarity">
    <text evidence="1">Belongs to the ATP-dependent AMP-binding enzyme family.</text>
</comment>
<evidence type="ECO:0000313" key="6">
    <source>
        <dbReference type="Proteomes" id="UP000186955"/>
    </source>
</evidence>